<organism evidence="2 3">
    <name type="scientific">Amycolatopsis balhimycina DSM 5908</name>
    <dbReference type="NCBI Taxonomy" id="1081091"/>
    <lineage>
        <taxon>Bacteria</taxon>
        <taxon>Bacillati</taxon>
        <taxon>Actinomycetota</taxon>
        <taxon>Actinomycetes</taxon>
        <taxon>Pseudonocardiales</taxon>
        <taxon>Pseudonocardiaceae</taxon>
        <taxon>Amycolatopsis</taxon>
    </lineage>
</organism>
<feature type="region of interest" description="Disordered" evidence="1">
    <location>
        <begin position="17"/>
        <end position="36"/>
    </location>
</feature>
<dbReference type="EMBL" id="QHHU01000118">
    <property type="protein sequence ID" value="RSM35021.1"/>
    <property type="molecule type" value="Genomic_DNA"/>
</dbReference>
<evidence type="ECO:0000313" key="2">
    <source>
        <dbReference type="EMBL" id="RSM35021.1"/>
    </source>
</evidence>
<dbReference type="Proteomes" id="UP000286716">
    <property type="component" value="Unassembled WGS sequence"/>
</dbReference>
<dbReference type="Pfam" id="PF20329">
    <property type="entry name" value="DUF6624"/>
    <property type="match status" value="1"/>
</dbReference>
<keyword evidence="3" id="KW-1185">Reference proteome</keyword>
<feature type="region of interest" description="Disordered" evidence="1">
    <location>
        <begin position="66"/>
        <end position="91"/>
    </location>
</feature>
<evidence type="ECO:0000256" key="1">
    <source>
        <dbReference type="SAM" id="MobiDB-lite"/>
    </source>
</evidence>
<proteinExistence type="predicted"/>
<dbReference type="RefSeq" id="WP_020643976.1">
    <property type="nucleotide sequence ID" value="NZ_QHHU01000118.1"/>
</dbReference>
<protein>
    <submittedName>
        <fullName evidence="2">Uncharacterized protein</fullName>
    </submittedName>
</protein>
<reference evidence="2 3" key="1">
    <citation type="submission" date="2018-05" db="EMBL/GenBank/DDBJ databases">
        <title>Evolution of GPA BGCs.</title>
        <authorList>
            <person name="Waglechner N."/>
            <person name="Wright G.D."/>
        </authorList>
    </citation>
    <scope>NUCLEOTIDE SEQUENCE [LARGE SCALE GENOMIC DNA]</scope>
    <source>
        <strain evidence="2 3">DSM 5908</strain>
    </source>
</reference>
<comment type="caution">
    <text evidence="2">The sequence shown here is derived from an EMBL/GenBank/DDBJ whole genome shotgun (WGS) entry which is preliminary data.</text>
</comment>
<dbReference type="InterPro" id="IPR046732">
    <property type="entry name" value="DUF6624"/>
</dbReference>
<name>A0A428VW16_AMYBA</name>
<dbReference type="AlphaFoldDB" id="A0A428VW16"/>
<gene>
    <name evidence="2" type="ORF">DMA12_46010</name>
</gene>
<accession>A0A428VW16</accession>
<sequence length="91" mass="10473">MLDDRIRSFEGQPQLYGTQFDWDENGELNPKPMDDPELVDRRRAELGLPLMADAIARMRASLDEPAPSDLAQRRAEQGAWARRVGWRQHPS</sequence>
<evidence type="ECO:0000313" key="3">
    <source>
        <dbReference type="Proteomes" id="UP000286716"/>
    </source>
</evidence>